<accession>A0A1J4RPS3</accession>
<evidence type="ECO:0000313" key="2">
    <source>
        <dbReference type="EMBL" id="OIN88260.1"/>
    </source>
</evidence>
<dbReference type="STRING" id="1805034.AUJ59_04240"/>
<name>A0A1J4RPS3_9BACT</name>
<evidence type="ECO:0000313" key="3">
    <source>
        <dbReference type="Proteomes" id="UP000183144"/>
    </source>
</evidence>
<dbReference type="AlphaFoldDB" id="A0A1J4RPS3"/>
<comment type="caution">
    <text evidence="2">The sequence shown here is derived from an EMBL/GenBank/DDBJ whole genome shotgun (WGS) entry which is preliminary data.</text>
</comment>
<keyword evidence="1" id="KW-0812">Transmembrane</keyword>
<dbReference type="EMBL" id="MNUI01000078">
    <property type="protein sequence ID" value="OIN88260.1"/>
    <property type="molecule type" value="Genomic_DNA"/>
</dbReference>
<proteinExistence type="predicted"/>
<evidence type="ECO:0000256" key="1">
    <source>
        <dbReference type="SAM" id="Phobius"/>
    </source>
</evidence>
<sequence length="134" mass="14629">MTYQVLTCPNCGGRGCPTCQNTGKVRVSSEQLQKIRTMAQQLGQNLPQSPSFPAPSPASPPSWAANLSGIIAWSILAILSGAAAASWYFLKSFKPFLMSLSALLTLIGFRFAWKQSFFKLAEPDDFLKAIKRLT</sequence>
<keyword evidence="1" id="KW-1133">Transmembrane helix</keyword>
<feature type="transmembrane region" description="Helical" evidence="1">
    <location>
        <begin position="96"/>
        <end position="113"/>
    </location>
</feature>
<reference evidence="2 3" key="1">
    <citation type="journal article" date="2016" name="Environ. Microbiol.">
        <title>Genomic resolution of a cold subsurface aquifer community provides metabolic insights for novel microbes adapted to high CO concentrations.</title>
        <authorList>
            <person name="Probst A.J."/>
            <person name="Castelle C.J."/>
            <person name="Singh A."/>
            <person name="Brown C.T."/>
            <person name="Anantharaman K."/>
            <person name="Sharon I."/>
            <person name="Hug L.A."/>
            <person name="Burstein D."/>
            <person name="Emerson J.B."/>
            <person name="Thomas B.C."/>
            <person name="Banfield J.F."/>
        </authorList>
    </citation>
    <scope>NUCLEOTIDE SEQUENCE [LARGE SCALE GENOMIC DNA]</scope>
    <source>
        <strain evidence="2">CG1_02_47_37</strain>
    </source>
</reference>
<organism evidence="2 3">
    <name type="scientific">Candidatus Beckwithbacteria bacterium CG1_02_47_37</name>
    <dbReference type="NCBI Taxonomy" id="1805034"/>
    <lineage>
        <taxon>Bacteria</taxon>
        <taxon>Candidatus Beckwithiibacteriota</taxon>
    </lineage>
</organism>
<dbReference type="Proteomes" id="UP000183144">
    <property type="component" value="Unassembled WGS sequence"/>
</dbReference>
<keyword evidence="1" id="KW-0472">Membrane</keyword>
<feature type="transmembrane region" description="Helical" evidence="1">
    <location>
        <begin position="70"/>
        <end position="90"/>
    </location>
</feature>
<gene>
    <name evidence="2" type="ORF">AUJ59_04240</name>
</gene>
<protein>
    <submittedName>
        <fullName evidence="2">Uncharacterized protein</fullName>
    </submittedName>
</protein>